<organism evidence="3 4">
    <name type="scientific">Pseudodesulfovibrio aespoeensis (strain ATCC 700646 / DSM 10631 / Aspo-2)</name>
    <name type="common">Desulfovibrio aespoeensis</name>
    <dbReference type="NCBI Taxonomy" id="643562"/>
    <lineage>
        <taxon>Bacteria</taxon>
        <taxon>Pseudomonadati</taxon>
        <taxon>Thermodesulfobacteriota</taxon>
        <taxon>Desulfovibrionia</taxon>
        <taxon>Desulfovibrionales</taxon>
        <taxon>Desulfovibrionaceae</taxon>
    </lineage>
</organism>
<dbReference type="Gene3D" id="3.10.580.10">
    <property type="entry name" value="CBS-domain"/>
    <property type="match status" value="1"/>
</dbReference>
<name>E6VR16_PSEA9</name>
<accession>E6VR16</accession>
<dbReference type="STRING" id="643562.Daes_1987"/>
<evidence type="ECO:0000313" key="3">
    <source>
        <dbReference type="EMBL" id="ADU62996.1"/>
    </source>
</evidence>
<evidence type="ECO:0000256" key="1">
    <source>
        <dbReference type="PROSITE-ProRule" id="PRU00703"/>
    </source>
</evidence>
<dbReference type="CDD" id="cd06426">
    <property type="entry name" value="NTP_transferase_like_2"/>
    <property type="match status" value="1"/>
</dbReference>
<dbReference type="Gene3D" id="3.90.550.10">
    <property type="entry name" value="Spore Coat Polysaccharide Biosynthesis Protein SpsA, Chain A"/>
    <property type="match status" value="1"/>
</dbReference>
<dbReference type="SUPFAM" id="SSF53448">
    <property type="entry name" value="Nucleotide-diphospho-sugar transferases"/>
    <property type="match status" value="1"/>
</dbReference>
<dbReference type="HOGENOM" id="CLU_045375_0_0_7"/>
<dbReference type="eggNOG" id="COG1208">
    <property type="taxonomic scope" value="Bacteria"/>
</dbReference>
<dbReference type="RefSeq" id="WP_013514909.1">
    <property type="nucleotide sequence ID" value="NC_014844.1"/>
</dbReference>
<dbReference type="Pfam" id="PF00483">
    <property type="entry name" value="NTP_transferase"/>
    <property type="match status" value="1"/>
</dbReference>
<dbReference type="eggNOG" id="COG0517">
    <property type="taxonomic scope" value="Bacteria"/>
</dbReference>
<dbReference type="GO" id="GO:0016740">
    <property type="term" value="F:transferase activity"/>
    <property type="evidence" value="ECO:0007669"/>
    <property type="project" value="UniProtKB-KW"/>
</dbReference>
<dbReference type="Proteomes" id="UP000002191">
    <property type="component" value="Chromosome"/>
</dbReference>
<reference evidence="4" key="1">
    <citation type="submission" date="2010-12" db="EMBL/GenBank/DDBJ databases">
        <title>Complete sequence of Desulfovibrio aespoeensis Aspo-2.</title>
        <authorList>
            <consortium name="US DOE Joint Genome Institute"/>
            <person name="Lucas S."/>
            <person name="Copeland A."/>
            <person name="Lapidus A."/>
            <person name="Cheng J.-F."/>
            <person name="Goodwin L."/>
            <person name="Pitluck S."/>
            <person name="Chertkov O."/>
            <person name="Misra M."/>
            <person name="Detter J.C."/>
            <person name="Han C."/>
            <person name="Tapia R."/>
            <person name="Land M."/>
            <person name="Hauser L."/>
            <person name="Kyrpides N."/>
            <person name="Ivanova N."/>
            <person name="Ovchinnikova G."/>
            <person name="Pedersen K."/>
            <person name="Jagevall S."/>
            <person name="Hazen T."/>
            <person name="Woyke T."/>
        </authorList>
    </citation>
    <scope>NUCLEOTIDE SEQUENCE [LARGE SCALE GENOMIC DNA]</scope>
    <source>
        <strain evidence="4">ATCC 700646 / DSM 10631 / Aspo-2</strain>
    </source>
</reference>
<dbReference type="EMBL" id="CP002431">
    <property type="protein sequence ID" value="ADU62996.1"/>
    <property type="molecule type" value="Genomic_DNA"/>
</dbReference>
<gene>
    <name evidence="3" type="ordered locus">Daes_1987</name>
</gene>
<keyword evidence="4" id="KW-1185">Reference proteome</keyword>
<dbReference type="Pfam" id="PF00571">
    <property type="entry name" value="CBS"/>
    <property type="match status" value="2"/>
</dbReference>
<keyword evidence="1" id="KW-0129">CBS domain</keyword>
<dbReference type="InterPro" id="IPR046342">
    <property type="entry name" value="CBS_dom_sf"/>
</dbReference>
<dbReference type="InterPro" id="IPR005835">
    <property type="entry name" value="NTP_transferase_dom"/>
</dbReference>
<dbReference type="OrthoDB" id="9788272at2"/>
<evidence type="ECO:0000313" key="4">
    <source>
        <dbReference type="Proteomes" id="UP000002191"/>
    </source>
</evidence>
<keyword evidence="3" id="KW-0808">Transferase</keyword>
<dbReference type="PANTHER" id="PTHR22572">
    <property type="entry name" value="SUGAR-1-PHOSPHATE GUANYL TRANSFERASE"/>
    <property type="match status" value="1"/>
</dbReference>
<dbReference type="CDD" id="cd04607">
    <property type="entry name" value="CBS_pair_NTP_transferase_assoc"/>
    <property type="match status" value="1"/>
</dbReference>
<reference evidence="3 4" key="2">
    <citation type="journal article" date="2014" name="Genome Announc.">
        <title>Complete Genome Sequence of the Subsurface, Mesophilic Sulfate-Reducing Bacterium Desulfovibrio aespoeensis Aspo-2.</title>
        <authorList>
            <person name="Pedersen K."/>
            <person name="Bengtsson A."/>
            <person name="Edlund J."/>
            <person name="Rabe L."/>
            <person name="Hazen T."/>
            <person name="Chakraborty R."/>
            <person name="Goodwin L."/>
            <person name="Shapiro N."/>
        </authorList>
    </citation>
    <scope>NUCLEOTIDE SEQUENCE [LARGE SCALE GENOMIC DNA]</scope>
    <source>
        <strain evidence="4">ATCC 700646 / DSM 10631 / Aspo-2</strain>
    </source>
</reference>
<sequence>MKDWRKAVIPLTATVRDAVEALTLSSVQIALVARENGHLDGVITDGDIRRGLLAGKTLKSPAREVMETNFFTARESDDPAVLLATMRERDFRQVPLLDADGCLVGLRTLMDMITPPKRDNWVVLMAGGLGQRLRPLTEDCPKPLLSVGGKPLLETILGQFVEHGFEKFYISVNYRAEMVEAHFGDGSRHNVEIRYLRENEQLGTAGALGLMEEKPEAPIFVMNGDLLTRVDFPGMLDFHLAQKARATMAVRSFDIQVPFGVVQVDNHRITSIEEKPVHQFFVNAGIYVLAPDVAAAIPKGNYLDMPTLFSQLMDAGETTAAFPIHEYWMDIGRKQDFDQANCDYDMHFKGMPQGR</sequence>
<dbReference type="PROSITE" id="PS51371">
    <property type="entry name" value="CBS"/>
    <property type="match status" value="2"/>
</dbReference>
<dbReference type="SUPFAM" id="SSF54631">
    <property type="entry name" value="CBS-domain pair"/>
    <property type="match status" value="1"/>
</dbReference>
<protein>
    <submittedName>
        <fullName evidence="3">Nucleotidyl transferase</fullName>
    </submittedName>
</protein>
<evidence type="ECO:0000259" key="2">
    <source>
        <dbReference type="PROSITE" id="PS51371"/>
    </source>
</evidence>
<dbReference type="InterPro" id="IPR029044">
    <property type="entry name" value="Nucleotide-diphossugar_trans"/>
</dbReference>
<dbReference type="KEGG" id="das:Daes_1987"/>
<feature type="domain" description="CBS" evidence="2">
    <location>
        <begin position="66"/>
        <end position="122"/>
    </location>
</feature>
<proteinExistence type="predicted"/>
<feature type="domain" description="CBS" evidence="2">
    <location>
        <begin position="1"/>
        <end position="58"/>
    </location>
</feature>
<dbReference type="AlphaFoldDB" id="E6VR16"/>
<dbReference type="InterPro" id="IPR050486">
    <property type="entry name" value="Mannose-1P_guanyltransferase"/>
</dbReference>
<dbReference type="InterPro" id="IPR000644">
    <property type="entry name" value="CBS_dom"/>
</dbReference>